<evidence type="ECO:0000259" key="1">
    <source>
        <dbReference type="PROSITE" id="PS50994"/>
    </source>
</evidence>
<evidence type="ECO:0000313" key="2">
    <source>
        <dbReference type="EMBL" id="NWX29507.1"/>
    </source>
</evidence>
<feature type="non-terminal residue" evidence="2">
    <location>
        <position position="1"/>
    </location>
</feature>
<dbReference type="InterPro" id="IPR036397">
    <property type="entry name" value="RNaseH_sf"/>
</dbReference>
<comment type="caution">
    <text evidence="2">The sequence shown here is derived from an EMBL/GenBank/DDBJ whole genome shotgun (WGS) entry which is preliminary data.</text>
</comment>
<dbReference type="InterPro" id="IPR050951">
    <property type="entry name" value="Retrovirus_Pol_polyprotein"/>
</dbReference>
<dbReference type="InterPro" id="IPR012337">
    <property type="entry name" value="RNaseH-like_sf"/>
</dbReference>
<dbReference type="GO" id="GO:0015074">
    <property type="term" value="P:DNA integration"/>
    <property type="evidence" value="ECO:0007669"/>
    <property type="project" value="InterPro"/>
</dbReference>
<evidence type="ECO:0000313" key="3">
    <source>
        <dbReference type="Proteomes" id="UP000579558"/>
    </source>
</evidence>
<dbReference type="PANTHER" id="PTHR37984:SF5">
    <property type="entry name" value="PROTEIN NYNRIN-LIKE"/>
    <property type="match status" value="1"/>
</dbReference>
<dbReference type="PROSITE" id="PS50994">
    <property type="entry name" value="INTEGRASE"/>
    <property type="match status" value="1"/>
</dbReference>
<gene>
    <name evidence="2" type="primary">Tf26</name>
    <name evidence="2" type="ORF">NOTCIN_R15349</name>
</gene>
<dbReference type="GO" id="GO:0003676">
    <property type="term" value="F:nucleic acid binding"/>
    <property type="evidence" value="ECO:0007669"/>
    <property type="project" value="InterPro"/>
</dbReference>
<name>A0A7K6V3A8_9PASS</name>
<sequence length="275" mass="31761">FHGTTHWGTQALVDQFATKYMCIGVYNIAKGIVNRCITCQKVNKHQIRERPLGGRELAHRPFANIQINFTELPKVGRYKYLLVIVDHLTYFVEAYPTARATTQTVTKILLEEIIPRYGSIETIDSDRGPHFTSKVARDTLSSLGARWQYHTPWHPQSSGKVERMNGEIKKQLTKLMIETKMSWVKCLPLALVNIRTRPQTDIGISPFEMIYGMPYNLETPQDHPQLENTQIRSYVIQLMARREQLRKKGLIAQRPPLDLVMHKIKPGDKVLIKTW</sequence>
<feature type="domain" description="Integrase catalytic" evidence="1">
    <location>
        <begin position="57"/>
        <end position="214"/>
    </location>
</feature>
<dbReference type="AlphaFoldDB" id="A0A7K6V3A8"/>
<dbReference type="Gene3D" id="1.10.340.70">
    <property type="match status" value="1"/>
</dbReference>
<feature type="non-terminal residue" evidence="2">
    <location>
        <position position="275"/>
    </location>
</feature>
<protein>
    <submittedName>
        <fullName evidence="2">TF26 protein</fullName>
    </submittedName>
</protein>
<accession>A0A7K6V3A8</accession>
<dbReference type="Gene3D" id="3.30.420.10">
    <property type="entry name" value="Ribonuclease H-like superfamily/Ribonuclease H"/>
    <property type="match status" value="1"/>
</dbReference>
<dbReference type="SUPFAM" id="SSF53098">
    <property type="entry name" value="Ribonuclease H-like"/>
    <property type="match status" value="1"/>
</dbReference>
<dbReference type="InterPro" id="IPR001584">
    <property type="entry name" value="Integrase_cat-core"/>
</dbReference>
<dbReference type="Proteomes" id="UP000579558">
    <property type="component" value="Unassembled WGS sequence"/>
</dbReference>
<reference evidence="2 3" key="1">
    <citation type="submission" date="2019-09" db="EMBL/GenBank/DDBJ databases">
        <title>Bird 10,000 Genomes (B10K) Project - Family phase.</title>
        <authorList>
            <person name="Zhang G."/>
        </authorList>
    </citation>
    <scope>NUCLEOTIDE SEQUENCE [LARGE SCALE GENOMIC DNA]</scope>
    <source>
        <strain evidence="2">B10K-DU-029-75</strain>
    </source>
</reference>
<dbReference type="Pfam" id="PF00665">
    <property type="entry name" value="rve"/>
    <property type="match status" value="1"/>
</dbReference>
<dbReference type="EMBL" id="VZRX01007753">
    <property type="protein sequence ID" value="NWX29507.1"/>
    <property type="molecule type" value="Genomic_DNA"/>
</dbReference>
<keyword evidence="3" id="KW-1185">Reference proteome</keyword>
<proteinExistence type="predicted"/>
<organism evidence="2 3">
    <name type="scientific">Notiomystis cincta</name>
    <dbReference type="NCBI Taxonomy" id="366454"/>
    <lineage>
        <taxon>Eukaryota</taxon>
        <taxon>Metazoa</taxon>
        <taxon>Chordata</taxon>
        <taxon>Craniata</taxon>
        <taxon>Vertebrata</taxon>
        <taxon>Euteleostomi</taxon>
        <taxon>Archelosauria</taxon>
        <taxon>Archosauria</taxon>
        <taxon>Dinosauria</taxon>
        <taxon>Saurischia</taxon>
        <taxon>Theropoda</taxon>
        <taxon>Coelurosauria</taxon>
        <taxon>Aves</taxon>
        <taxon>Neognathae</taxon>
        <taxon>Neoaves</taxon>
        <taxon>Telluraves</taxon>
        <taxon>Australaves</taxon>
        <taxon>Passeriformes</taxon>
        <taxon>Notiomystidae</taxon>
        <taxon>Notiomystis</taxon>
    </lineage>
</organism>
<dbReference type="PANTHER" id="PTHR37984">
    <property type="entry name" value="PROTEIN CBG26694"/>
    <property type="match status" value="1"/>
</dbReference>
<dbReference type="OrthoDB" id="9906983at2759"/>